<keyword evidence="2" id="KW-1185">Reference proteome</keyword>
<dbReference type="SUPFAM" id="SSF56281">
    <property type="entry name" value="Metallo-hydrolase/oxidoreductase"/>
    <property type="match status" value="1"/>
</dbReference>
<dbReference type="Gene3D" id="3.60.15.10">
    <property type="entry name" value="Ribonuclease Z/Hydroxyacylglutathione hydrolase-like"/>
    <property type="match status" value="1"/>
</dbReference>
<dbReference type="RefSeq" id="WP_236333244.1">
    <property type="nucleotide sequence ID" value="NZ_JAKIJS010000001.1"/>
</dbReference>
<comment type="caution">
    <text evidence="1">The sequence shown here is derived from an EMBL/GenBank/DDBJ whole genome shotgun (WGS) entry which is preliminary data.</text>
</comment>
<name>A0ABS9GXR1_9BACL</name>
<dbReference type="Proteomes" id="UP001649381">
    <property type="component" value="Unassembled WGS sequence"/>
</dbReference>
<dbReference type="PANTHER" id="PTHR30619">
    <property type="entry name" value="DNA INTERNALIZATION/COMPETENCE PROTEIN COMEC/REC2"/>
    <property type="match status" value="1"/>
</dbReference>
<evidence type="ECO:0000313" key="2">
    <source>
        <dbReference type="Proteomes" id="UP001649381"/>
    </source>
</evidence>
<reference evidence="1 2" key="1">
    <citation type="submission" date="2022-01" db="EMBL/GenBank/DDBJ databases">
        <title>Alkalihalobacillus sp. EGI L200015, a novel bacterium isolated from a salt lake sediment.</title>
        <authorList>
            <person name="Gao L."/>
            <person name="Fang B.-Z."/>
            <person name="Li W.-J."/>
        </authorList>
    </citation>
    <scope>NUCLEOTIDE SEQUENCE [LARGE SCALE GENOMIC DNA]</scope>
    <source>
        <strain evidence="1 2">KCTC 12718</strain>
    </source>
</reference>
<dbReference type="PANTHER" id="PTHR30619:SF1">
    <property type="entry name" value="RECOMBINATION PROTEIN 2"/>
    <property type="match status" value="1"/>
</dbReference>
<proteinExistence type="predicted"/>
<dbReference type="InterPro" id="IPR052159">
    <property type="entry name" value="Competence_DNA_uptake"/>
</dbReference>
<evidence type="ECO:0000313" key="1">
    <source>
        <dbReference type="EMBL" id="MCF6137548.1"/>
    </source>
</evidence>
<organism evidence="1 2">
    <name type="scientific">Pseudalkalibacillus berkeleyi</name>
    <dbReference type="NCBI Taxonomy" id="1069813"/>
    <lineage>
        <taxon>Bacteria</taxon>
        <taxon>Bacillati</taxon>
        <taxon>Bacillota</taxon>
        <taxon>Bacilli</taxon>
        <taxon>Bacillales</taxon>
        <taxon>Fictibacillaceae</taxon>
        <taxon>Pseudalkalibacillus</taxon>
    </lineage>
</organism>
<gene>
    <name evidence="1" type="ORF">L2716_07390</name>
</gene>
<accession>A0ABS9GXR1</accession>
<evidence type="ECO:0008006" key="3">
    <source>
        <dbReference type="Google" id="ProtNLM"/>
    </source>
</evidence>
<sequence>MYAKTLMVFCLFLFMLVISTIPVENEPVLFMATETEGNAIKDLDLNLSKKDIAVSFLELESGEATLLQDSNGRSILINTGGKQSIDKFKQQMKIFNVNQLDAVFLTNMESQYTGNLEWLLKENKVKEVYVSETMIDNIHGMFDLKDVKVNALTVGLRMKIFNKISLTVPYIESRKDYDLGGLTISLKYGEHTFLFMGVSNAKADHALIKSGRLNISLLKVGGFGHYFGTSEELIQHINPQVAVIFKKSEYTPSDEVLNRLDNHWVEILKPYDQGIVMVKWNDQAYEITQVPLSTPEMASVLK</sequence>
<protein>
    <recommendedName>
        <fullName evidence="3">MBL fold metallo-hydrolase</fullName>
    </recommendedName>
</protein>
<dbReference type="EMBL" id="JAKIJS010000001">
    <property type="protein sequence ID" value="MCF6137548.1"/>
    <property type="molecule type" value="Genomic_DNA"/>
</dbReference>
<dbReference type="InterPro" id="IPR036866">
    <property type="entry name" value="RibonucZ/Hydroxyglut_hydro"/>
</dbReference>